<name>A0A9N8DFV9_9STRA</name>
<evidence type="ECO:0008006" key="3">
    <source>
        <dbReference type="Google" id="ProtNLM"/>
    </source>
</evidence>
<reference evidence="1" key="1">
    <citation type="submission" date="2020-06" db="EMBL/GenBank/DDBJ databases">
        <authorList>
            <consortium name="Plant Systems Biology data submission"/>
        </authorList>
    </citation>
    <scope>NUCLEOTIDE SEQUENCE</scope>
    <source>
        <strain evidence="1">D6</strain>
    </source>
</reference>
<gene>
    <name evidence="1" type="ORF">SEMRO_99_G050830.1</name>
</gene>
<comment type="caution">
    <text evidence="1">The sequence shown here is derived from an EMBL/GenBank/DDBJ whole genome shotgun (WGS) entry which is preliminary data.</text>
</comment>
<dbReference type="OrthoDB" id="57397at2759"/>
<proteinExistence type="predicted"/>
<sequence length="756" mass="86460">MSTNTSDLVKGPPERPFIWSPDPILIDDVGDNKKINVCEIFRFESQLAATMCKEVLKLPPSLYPPDWDKRKFVEDKFKEAALKANILLKPTQTRHDSKDKNTTLSCNVGTCYREKKDWASSQTSIRLGKENSDNCSPDVYKADVRMDRIVNKDKACRDDGRSGSRRTSTQLPLKGNECKFQLILRLKEGQYWYLKYTTKSNAQHNHECVPIEEQDRPMASFTESEREQFAMFSQMVPGGGAQALATKISGSHGISQGQLRHNQKKFEGKAGKKQTQAQEAIDYLRSQCELGQMSYMALLHEVTETSLLAVSKYDIKAKERMAMQDSEIHSVTPTDLELEQAEDVSLSFECSDESGQVTRKSSVTLSNTNELLGLGEALFAIRNDMKVGQKVVLALAWTRTDEKKLFEMFPEVLMVDVTMGTNNQGRPLFVSCCPGPEMEIFTPVRMFLPSQCKWVFDYIFSTVFPTLLGREALARTQLVLSDGDNKIYNAFDANREEHYPRAIHGLCLFHLVRQPMEKAGSNFRCMDQSFCKDQKETFIQWLYTWMTGGGIESEEEYQISLGMLYTWLRSFRNKRSSRNKQIQKINDALEHNSRFMETFLVTKILPHKDRWFIVHRLNRRYLQQTSTSALEGGINQKIKVKSSTPVTPNMNLATSIRTQNQQTDLKMDRLNKSRRAIKDGTMLWSSSPTAPFLTPMGESFSHGLHLQKQNYVHRASCQEAKTIETVRLDQKGIFCQECNNEEHGKWIPLPPYCLPD</sequence>
<keyword evidence="2" id="KW-1185">Reference proteome</keyword>
<evidence type="ECO:0000313" key="2">
    <source>
        <dbReference type="Proteomes" id="UP001153069"/>
    </source>
</evidence>
<accession>A0A9N8DFV9</accession>
<protein>
    <recommendedName>
        <fullName evidence="3">MULE transposase domain-containing protein</fullName>
    </recommendedName>
</protein>
<dbReference type="EMBL" id="CAICTM010000098">
    <property type="protein sequence ID" value="CAB9501075.1"/>
    <property type="molecule type" value="Genomic_DNA"/>
</dbReference>
<evidence type="ECO:0000313" key="1">
    <source>
        <dbReference type="EMBL" id="CAB9501075.1"/>
    </source>
</evidence>
<organism evidence="1 2">
    <name type="scientific">Seminavis robusta</name>
    <dbReference type="NCBI Taxonomy" id="568900"/>
    <lineage>
        <taxon>Eukaryota</taxon>
        <taxon>Sar</taxon>
        <taxon>Stramenopiles</taxon>
        <taxon>Ochrophyta</taxon>
        <taxon>Bacillariophyta</taxon>
        <taxon>Bacillariophyceae</taxon>
        <taxon>Bacillariophycidae</taxon>
        <taxon>Naviculales</taxon>
        <taxon>Naviculaceae</taxon>
        <taxon>Seminavis</taxon>
    </lineage>
</organism>
<dbReference type="AlphaFoldDB" id="A0A9N8DFV9"/>
<dbReference type="Proteomes" id="UP001153069">
    <property type="component" value="Unassembled WGS sequence"/>
</dbReference>